<name>A0ABR4M2D6_9EURO</name>
<dbReference type="EMBL" id="JBFXLQ010000005">
    <property type="protein sequence ID" value="KAL2870782.1"/>
    <property type="molecule type" value="Genomic_DNA"/>
</dbReference>
<proteinExistence type="predicted"/>
<dbReference type="GeneID" id="98141288"/>
<gene>
    <name evidence="1" type="ORF">BJX67DRAFT_247672</name>
</gene>
<keyword evidence="2" id="KW-1185">Reference proteome</keyword>
<sequence length="172" mass="19329">MGVLFFSSPLPSKSPDRIDNAVRTFDHQMDDGEDFEQRRRSLRRMYQICMNFSFSSSPPNPRWRLGSPSWTRRTGAQFHAAGIQEVFSPKHDEEHQPPVVFSHARDPRTPHQQNEVISSRVSSRLLLARAASPSLQQTAPVSAHSSAWCQWKLELESSFPNGILAASTSGAP</sequence>
<dbReference type="Proteomes" id="UP001610432">
    <property type="component" value="Unassembled WGS sequence"/>
</dbReference>
<evidence type="ECO:0000313" key="1">
    <source>
        <dbReference type="EMBL" id="KAL2870782.1"/>
    </source>
</evidence>
<dbReference type="RefSeq" id="XP_070889761.1">
    <property type="nucleotide sequence ID" value="XM_071026216.1"/>
</dbReference>
<organism evidence="1 2">
    <name type="scientific">Aspergillus lucknowensis</name>
    <dbReference type="NCBI Taxonomy" id="176173"/>
    <lineage>
        <taxon>Eukaryota</taxon>
        <taxon>Fungi</taxon>
        <taxon>Dikarya</taxon>
        <taxon>Ascomycota</taxon>
        <taxon>Pezizomycotina</taxon>
        <taxon>Eurotiomycetes</taxon>
        <taxon>Eurotiomycetidae</taxon>
        <taxon>Eurotiales</taxon>
        <taxon>Aspergillaceae</taxon>
        <taxon>Aspergillus</taxon>
        <taxon>Aspergillus subgen. Nidulantes</taxon>
    </lineage>
</organism>
<protein>
    <submittedName>
        <fullName evidence="1">Uncharacterized protein</fullName>
    </submittedName>
</protein>
<evidence type="ECO:0000313" key="2">
    <source>
        <dbReference type="Proteomes" id="UP001610432"/>
    </source>
</evidence>
<accession>A0ABR4M2D6</accession>
<comment type="caution">
    <text evidence="1">The sequence shown here is derived from an EMBL/GenBank/DDBJ whole genome shotgun (WGS) entry which is preliminary data.</text>
</comment>
<reference evidence="1 2" key="1">
    <citation type="submission" date="2024-07" db="EMBL/GenBank/DDBJ databases">
        <title>Section-level genome sequencing and comparative genomics of Aspergillus sections Usti and Cavernicolus.</title>
        <authorList>
            <consortium name="Lawrence Berkeley National Laboratory"/>
            <person name="Nybo J.L."/>
            <person name="Vesth T.C."/>
            <person name="Theobald S."/>
            <person name="Frisvad J.C."/>
            <person name="Larsen T.O."/>
            <person name="Kjaerboelling I."/>
            <person name="Rothschild-Mancinelli K."/>
            <person name="Lyhne E.K."/>
            <person name="Kogle M.E."/>
            <person name="Barry K."/>
            <person name="Clum A."/>
            <person name="Na H."/>
            <person name="Ledsgaard L."/>
            <person name="Lin J."/>
            <person name="Lipzen A."/>
            <person name="Kuo A."/>
            <person name="Riley R."/>
            <person name="Mondo S."/>
            <person name="Labutti K."/>
            <person name="Haridas S."/>
            <person name="Pangalinan J."/>
            <person name="Salamov A.A."/>
            <person name="Simmons B.A."/>
            <person name="Magnuson J.K."/>
            <person name="Chen J."/>
            <person name="Drula E."/>
            <person name="Henrissat B."/>
            <person name="Wiebenga A."/>
            <person name="Lubbers R.J."/>
            <person name="Gomes A.C."/>
            <person name="Macurrencykelacurrency M.R."/>
            <person name="Stajich J."/>
            <person name="Grigoriev I.V."/>
            <person name="Mortensen U.H."/>
            <person name="De Vries R.P."/>
            <person name="Baker S.E."/>
            <person name="Andersen M.R."/>
        </authorList>
    </citation>
    <scope>NUCLEOTIDE SEQUENCE [LARGE SCALE GENOMIC DNA]</scope>
    <source>
        <strain evidence="1 2">CBS 449.75</strain>
    </source>
</reference>